<accession>A0ACB7PNR2</accession>
<reference evidence="1 2" key="1">
    <citation type="journal article" date="2021" name="Nat. Commun.">
        <title>Genetic determinants of endophytism in the Arabidopsis root mycobiome.</title>
        <authorList>
            <person name="Mesny F."/>
            <person name="Miyauchi S."/>
            <person name="Thiergart T."/>
            <person name="Pickel B."/>
            <person name="Atanasova L."/>
            <person name="Karlsson M."/>
            <person name="Huettel B."/>
            <person name="Barry K.W."/>
            <person name="Haridas S."/>
            <person name="Chen C."/>
            <person name="Bauer D."/>
            <person name="Andreopoulos W."/>
            <person name="Pangilinan J."/>
            <person name="LaButti K."/>
            <person name="Riley R."/>
            <person name="Lipzen A."/>
            <person name="Clum A."/>
            <person name="Drula E."/>
            <person name="Henrissat B."/>
            <person name="Kohler A."/>
            <person name="Grigoriev I.V."/>
            <person name="Martin F.M."/>
            <person name="Hacquard S."/>
        </authorList>
    </citation>
    <scope>NUCLEOTIDE SEQUENCE [LARGE SCALE GENOMIC DNA]</scope>
    <source>
        <strain evidence="1 2">MPI-SDFR-AT-0079</strain>
    </source>
</reference>
<keyword evidence="2" id="KW-1185">Reference proteome</keyword>
<dbReference type="EMBL" id="JAGIZQ010000001">
    <property type="protein sequence ID" value="KAH6650412.1"/>
    <property type="molecule type" value="Genomic_DNA"/>
</dbReference>
<proteinExistence type="predicted"/>
<dbReference type="Proteomes" id="UP000724584">
    <property type="component" value="Unassembled WGS sequence"/>
</dbReference>
<sequence length="205" mass="22893">MPWPFQNAWSPEDTDFLGNNLLDFRMKCARETVIAIEFGEDGPDQTVGHPNPAAQQEHTANHVYGGSPVLVAEEALPVNVRPSGSHPVANGNPPQGEQSTQGEADREDLDLEEDQTLGNDQPDAGNQAGPSNSRPNLKRRRSWSEQETQLLLDLHAEKDANGKKVWTYPKMMEIPQFHGRTRNALESRVYWCTKNRTESAPPEDQ</sequence>
<gene>
    <name evidence="1" type="ORF">F5144DRAFT_44169</name>
</gene>
<comment type="caution">
    <text evidence="1">The sequence shown here is derived from an EMBL/GenBank/DDBJ whole genome shotgun (WGS) entry which is preliminary data.</text>
</comment>
<evidence type="ECO:0000313" key="2">
    <source>
        <dbReference type="Proteomes" id="UP000724584"/>
    </source>
</evidence>
<protein>
    <submittedName>
        <fullName evidence="1">Uncharacterized protein</fullName>
    </submittedName>
</protein>
<evidence type="ECO:0000313" key="1">
    <source>
        <dbReference type="EMBL" id="KAH6650412.1"/>
    </source>
</evidence>
<organism evidence="1 2">
    <name type="scientific">Chaetomium tenue</name>
    <dbReference type="NCBI Taxonomy" id="1854479"/>
    <lineage>
        <taxon>Eukaryota</taxon>
        <taxon>Fungi</taxon>
        <taxon>Dikarya</taxon>
        <taxon>Ascomycota</taxon>
        <taxon>Pezizomycotina</taxon>
        <taxon>Sordariomycetes</taxon>
        <taxon>Sordariomycetidae</taxon>
        <taxon>Sordariales</taxon>
        <taxon>Chaetomiaceae</taxon>
        <taxon>Chaetomium</taxon>
    </lineage>
</organism>
<name>A0ACB7PNR2_9PEZI</name>